<evidence type="ECO:0000259" key="4">
    <source>
        <dbReference type="Pfam" id="PF13403"/>
    </source>
</evidence>
<feature type="region of interest" description="Disordered" evidence="3">
    <location>
        <begin position="990"/>
        <end position="1024"/>
    </location>
</feature>
<feature type="compositionally biased region" description="Acidic residues" evidence="3">
    <location>
        <begin position="997"/>
        <end position="1009"/>
    </location>
</feature>
<dbReference type="STRING" id="928856.SAMN04488049_103426"/>
<dbReference type="PROSITE" id="PS00018">
    <property type="entry name" value="EF_HAND_1"/>
    <property type="match status" value="1"/>
</dbReference>
<dbReference type="SUPFAM" id="SSF51294">
    <property type="entry name" value="Hedgehog/intein (Hint) domain"/>
    <property type="match status" value="1"/>
</dbReference>
<gene>
    <name evidence="6" type="primary">cya_1</name>
    <name evidence="6" type="ORF">TRM7557_00359</name>
</gene>
<dbReference type="InterPro" id="IPR006141">
    <property type="entry name" value="Intein_N"/>
</dbReference>
<dbReference type="GO" id="GO:0005509">
    <property type="term" value="F:calcium ion binding"/>
    <property type="evidence" value="ECO:0007669"/>
    <property type="project" value="InterPro"/>
</dbReference>
<feature type="domain" description="Hedgehog/Intein (Hint)" evidence="4">
    <location>
        <begin position="1772"/>
        <end position="1918"/>
    </location>
</feature>
<dbReference type="Pfam" id="PF17963">
    <property type="entry name" value="Big_9"/>
    <property type="match status" value="1"/>
</dbReference>
<dbReference type="Proteomes" id="UP000052022">
    <property type="component" value="Unassembled WGS sequence"/>
</dbReference>
<feature type="domain" description="Cadherin-like" evidence="5">
    <location>
        <begin position="1085"/>
        <end position="1175"/>
    </location>
</feature>
<evidence type="ECO:0000256" key="3">
    <source>
        <dbReference type="SAM" id="MobiDB-lite"/>
    </source>
</evidence>
<dbReference type="SUPFAM" id="SSF51120">
    <property type="entry name" value="beta-Roll"/>
    <property type="match status" value="6"/>
</dbReference>
<feature type="region of interest" description="Disordered" evidence="3">
    <location>
        <begin position="1584"/>
        <end position="1611"/>
    </location>
</feature>
<evidence type="ECO:0000313" key="7">
    <source>
        <dbReference type="Proteomes" id="UP000052022"/>
    </source>
</evidence>
<dbReference type="InterPro" id="IPR036844">
    <property type="entry name" value="Hint_dom_sf"/>
</dbReference>
<proteinExistence type="predicted"/>
<dbReference type="PANTHER" id="PTHR38340">
    <property type="entry name" value="S-LAYER PROTEIN"/>
    <property type="match status" value="1"/>
</dbReference>
<organism evidence="6 7">
    <name type="scientific">Tritonibacter multivorans</name>
    <dbReference type="NCBI Taxonomy" id="928856"/>
    <lineage>
        <taxon>Bacteria</taxon>
        <taxon>Pseudomonadati</taxon>
        <taxon>Pseudomonadota</taxon>
        <taxon>Alphaproteobacteria</taxon>
        <taxon>Rhodobacterales</taxon>
        <taxon>Paracoccaceae</taxon>
        <taxon>Tritonibacter</taxon>
    </lineage>
</organism>
<feature type="region of interest" description="Disordered" evidence="3">
    <location>
        <begin position="1411"/>
        <end position="1548"/>
    </location>
</feature>
<dbReference type="GO" id="GO:0016539">
    <property type="term" value="P:intein-mediated protein splicing"/>
    <property type="evidence" value="ECO:0007669"/>
    <property type="project" value="InterPro"/>
</dbReference>
<dbReference type="InterPro" id="IPR028992">
    <property type="entry name" value="Hedgehog/Intein_dom"/>
</dbReference>
<dbReference type="Pfam" id="PF13403">
    <property type="entry name" value="Hint_2"/>
    <property type="match status" value="1"/>
</dbReference>
<dbReference type="PROSITE" id="PS50817">
    <property type="entry name" value="INTEIN_N_TER"/>
    <property type="match status" value="1"/>
</dbReference>
<feature type="compositionally biased region" description="Acidic residues" evidence="3">
    <location>
        <begin position="1506"/>
        <end position="1515"/>
    </location>
</feature>
<dbReference type="Pfam" id="PF17892">
    <property type="entry name" value="Cadherin_5"/>
    <property type="match status" value="3"/>
</dbReference>
<dbReference type="RefSeq" id="WP_058288503.1">
    <property type="nucleotide sequence ID" value="NZ_CYSD01000012.1"/>
</dbReference>
<accession>A0A0P1G109</accession>
<dbReference type="NCBIfam" id="NF012211">
    <property type="entry name" value="tand_rpt_95"/>
    <property type="match status" value="4"/>
</dbReference>
<dbReference type="Gene3D" id="2.150.10.10">
    <property type="entry name" value="Serralysin-like metalloprotease, C-terminal"/>
    <property type="match status" value="7"/>
</dbReference>
<dbReference type="InterPro" id="IPR050557">
    <property type="entry name" value="RTX_toxin/Mannuronan_C5-epim"/>
</dbReference>
<dbReference type="InterPro" id="IPR041690">
    <property type="entry name" value="Cadherin_5"/>
</dbReference>
<dbReference type="PROSITE" id="PS00330">
    <property type="entry name" value="HEMOLYSIN_CALCIUM"/>
    <property type="match status" value="9"/>
</dbReference>
<sequence>MTTPRQFTLYTFEDLNITATLGGVFYDGGEPATATDGDLNAITVNLTDDDGYLEDQPGAYGANDSGDNQVLTEDVSDEGTTYLEAGENIYALGSGTYYNETTGETGTYWVIGSSSYTSSEFGISTSSPINAGDVISYGQIDYYDNALPYGTIVAPEPEPDGVVDGEATGEVMDVGYDDADGATDGGGDLITNGDDTILGNGGNDTITAGGGDDLVEGGSGDDSIDGGTGADTIYGDNASAAEATFVRESFEWDELNGGAITDGTAISDVTQDTGNVTVGFRVLSSSGAENQFAIEEQNVSGIDDGSETIDNTSGFSSDLTPAAGGSASYELTFDQGVENLDFRINDADGSAIVSVRAYDADGNEIPVDFTLGSGLSASGSTGFETAPGSIGHYADEDSAQFSALVEVAGPVSRIVIDHGEGDYNSGIWFSDVYFDAPEGVVDTGEPGDDTIDGGEGADLIYGQDGDDSILGGSGEDTIYGDGTGELTYAYTATADVTKQASFTNQDGDVVTHTVTSSIGTPDTVAYNGLDGYWVANSNDGDNETHTHSFSQEVAGTSIAFNGTNIGEEWFIVLDGVTLDLNEAIAEGLVTLNDPSGDYAITANGAVTGLIVAGSGVDPAVATLDIQIPFTSLQIQHVDTDGATSFGTAYEISAYTDVLSTTEFTGNDTIDGGADADLIYGQQGDDSLLGGTGDDTIYGDSGSAGSVVSGGEDYTLDWSGLPASGSTTLTSGGEEVDVTYTSGSGWTTGNIGGTDVLQRASQNDDAPVEIAFDTPVENLTFELFDIDEGTGSWDDEFTILALDADGNPVEIQVTNTAHHVVTENPDGSVEIDSGGASNPGVEGSGAVDSVTVTIPGPVSEVTIIHGPGEVASITGTVGIADLSFTTVETTEGDEGGNDTLIGGEGADVLYGEGGDDTFVVASGEDGDGDVITGGAGPDDTADNDTLDLRGAGRVTIDQTTDATDSGAVTGTVTFENGETLEFSQIETILTDPQNVDPDAQDDSETLDEDTSVTFNPLANDTDGDGDDLTVVSFTDPEHGTLVQNPDGTFTYTPDADYNGDDSFTYTVEDGFGGSDTATVNLTVTPVNDAPVAEDDTATTPEDTPVIIDVLGNDSDVDGDDLTVTAASSPNGDVTINPDGTLTFTPDENYNGPAEITYTVEDGEGGSDEGTVTVDVTPVNDAPVAEDDTATTPEDTPIIIDVLGNDSDVDGDDLTVTAASSPNGDVTINPDGTLTFTPDENYNGPAEITYTVEDGEGGSDEGTVTVDVTPVNDAPVAEDDTASTDFETAVVIPVLANDTDVDGDDLTVTEATSPNGTVVINGDGTLTFTPDAGFEGPTTIEYSISDGNGGTDSATVDVTVNDQPLDGIVEGTDGGDLIDVDYVGDPEGDRVDNNDEILPGEGPNDDIIEAGGGNDTVFAGEGDDDIRGGTGNDSLVGEEGDDSIKGGSGQDTLDGGEGDDTLLGGGNRDTILGGEGSDSVLGEGGNDLIETGNGEIRPDIGYPGLFPADDDPEDDRDFVDGGSGDDTISTGDDADTIIGGSGNDEIDGGIDADSITGDEGADRIVGGEGSDTILGGIGNDTIYAGNDPDDGLDSLNIEDDGSNPFGPDLAPDNGQDLVYGGEGDDLIFGADDDDTLYGETGNDTIDGGIDDDLIDGGADDDSLIGGQGDDTLLGGSGDDVLSGGIGADSLDGGADRDTFEDVTAGDTVDGGGAGDDYDVLDLTGSIQDPDGDLTVTITGPDSNGNGVDGFVTYFDEDGNETGRLDFTEIEEIIPCFTPGTLIATPRGEVAVELLKEGDQVITRDNGLQTIRWAGVRTMSTEELSEAGKLRPVMIRAGALGKGQPQRDMVVSPNHRVLVNSGQVELLFEENEVLVAAKHLVGLEGVERLGNDEVTYIHIMFDQHEVVLSDGAWTESFQPGDMSLKGVGREQREEILAIFPELATRDGVDAYVAARRVLKKHEAALLRH</sequence>
<dbReference type="InterPro" id="IPR018511">
    <property type="entry name" value="Hemolysin-typ_Ca-bd_CS"/>
</dbReference>
<dbReference type="InterPro" id="IPR011049">
    <property type="entry name" value="Serralysin-like_metalloprot_C"/>
</dbReference>
<evidence type="ECO:0000259" key="5">
    <source>
        <dbReference type="Pfam" id="PF17892"/>
    </source>
</evidence>
<dbReference type="OrthoDB" id="6305173at2"/>
<dbReference type="PRINTS" id="PR00313">
    <property type="entry name" value="CABNDNGRPT"/>
</dbReference>
<dbReference type="GO" id="GO:0005576">
    <property type="term" value="C:extracellular region"/>
    <property type="evidence" value="ECO:0007669"/>
    <property type="project" value="UniProtKB-SubCell"/>
</dbReference>
<reference evidence="6 7" key="1">
    <citation type="submission" date="2015-09" db="EMBL/GenBank/DDBJ databases">
        <authorList>
            <consortium name="Swine Surveillance"/>
        </authorList>
    </citation>
    <scope>NUCLEOTIDE SEQUENCE [LARGE SCALE GENOMIC DNA]</scope>
    <source>
        <strain evidence="6 7">CECT 7557</strain>
    </source>
</reference>
<feature type="compositionally biased region" description="Acidic residues" evidence="3">
    <location>
        <begin position="1585"/>
        <end position="1599"/>
    </location>
</feature>
<evidence type="ECO:0000256" key="1">
    <source>
        <dbReference type="ARBA" id="ARBA00004613"/>
    </source>
</evidence>
<keyword evidence="7" id="KW-1185">Reference proteome</keyword>
<dbReference type="InterPro" id="IPR001343">
    <property type="entry name" value="Hemolysn_Ca-bd"/>
</dbReference>
<evidence type="ECO:0000256" key="2">
    <source>
        <dbReference type="ARBA" id="ARBA00022525"/>
    </source>
</evidence>
<dbReference type="Gene3D" id="2.60.40.2810">
    <property type="match status" value="3"/>
</dbReference>
<feature type="domain" description="Cadherin-like" evidence="5">
    <location>
        <begin position="1269"/>
        <end position="1359"/>
    </location>
</feature>
<comment type="subcellular location">
    <subcellularLocation>
        <location evidence="1">Secreted</location>
    </subcellularLocation>
</comment>
<dbReference type="InterPro" id="IPR018247">
    <property type="entry name" value="EF_Hand_1_Ca_BS"/>
</dbReference>
<evidence type="ECO:0000313" key="6">
    <source>
        <dbReference type="EMBL" id="CUH75382.1"/>
    </source>
</evidence>
<feature type="domain" description="Cadherin-like" evidence="5">
    <location>
        <begin position="1177"/>
        <end position="1267"/>
    </location>
</feature>
<dbReference type="EMBL" id="CYSD01000012">
    <property type="protein sequence ID" value="CUH75382.1"/>
    <property type="molecule type" value="Genomic_DNA"/>
</dbReference>
<dbReference type="Gene3D" id="2.60.40.3440">
    <property type="match status" value="1"/>
</dbReference>
<dbReference type="Pfam" id="PF00353">
    <property type="entry name" value="HemolysinCabind"/>
    <property type="match status" value="10"/>
</dbReference>
<dbReference type="PANTHER" id="PTHR38340:SF1">
    <property type="entry name" value="S-LAYER PROTEIN"/>
    <property type="match status" value="1"/>
</dbReference>
<protein>
    <submittedName>
        <fullName evidence="6">Cyclolysin</fullName>
    </submittedName>
</protein>
<dbReference type="Gene3D" id="2.170.16.10">
    <property type="entry name" value="Hedgehog/Intein (Hint) domain"/>
    <property type="match status" value="1"/>
</dbReference>
<name>A0A0P1G109_9RHOB</name>
<keyword evidence="2" id="KW-0964">Secreted</keyword>